<proteinExistence type="predicted"/>
<evidence type="ECO:0000256" key="1">
    <source>
        <dbReference type="SAM" id="Phobius"/>
    </source>
</evidence>
<evidence type="ECO:0000313" key="3">
    <source>
        <dbReference type="Proteomes" id="UP000553343"/>
    </source>
</evidence>
<gene>
    <name evidence="2" type="ORF">HXW94_00090</name>
</gene>
<organism evidence="2 3">
    <name type="scientific">Desulfobacter latus</name>
    <dbReference type="NCBI Taxonomy" id="2292"/>
    <lineage>
        <taxon>Bacteria</taxon>
        <taxon>Pseudomonadati</taxon>
        <taxon>Thermodesulfobacteriota</taxon>
        <taxon>Desulfobacteria</taxon>
        <taxon>Desulfobacterales</taxon>
        <taxon>Desulfobacteraceae</taxon>
        <taxon>Desulfobacter</taxon>
    </lineage>
</organism>
<feature type="transmembrane region" description="Helical" evidence="1">
    <location>
        <begin position="35"/>
        <end position="55"/>
    </location>
</feature>
<keyword evidence="1" id="KW-0472">Membrane</keyword>
<comment type="caution">
    <text evidence="2">The sequence shown here is derived from an EMBL/GenBank/DDBJ whole genome shotgun (WGS) entry which is preliminary data.</text>
</comment>
<dbReference type="EMBL" id="JACADJ010000001">
    <property type="protein sequence ID" value="NWH03411.1"/>
    <property type="molecule type" value="Genomic_DNA"/>
</dbReference>
<accession>A0A850SXL3</accession>
<protein>
    <submittedName>
        <fullName evidence="2">Uncharacterized protein</fullName>
    </submittedName>
</protein>
<evidence type="ECO:0000313" key="2">
    <source>
        <dbReference type="EMBL" id="NWH03411.1"/>
    </source>
</evidence>
<name>A0A850SXL3_9BACT</name>
<feature type="transmembrane region" description="Helical" evidence="1">
    <location>
        <begin position="67"/>
        <end position="88"/>
    </location>
</feature>
<dbReference type="RefSeq" id="WP_178364868.1">
    <property type="nucleotide sequence ID" value="NZ_JACADJ010000001.1"/>
</dbReference>
<keyword evidence="3" id="KW-1185">Reference proteome</keyword>
<dbReference type="AlphaFoldDB" id="A0A850SXL3"/>
<dbReference type="Proteomes" id="UP000553343">
    <property type="component" value="Unassembled WGS sequence"/>
</dbReference>
<keyword evidence="1" id="KW-0812">Transmembrane</keyword>
<reference evidence="2 3" key="1">
    <citation type="submission" date="2020-06" db="EMBL/GenBank/DDBJ databases">
        <title>High-quality draft genome of sulfate reducer Desulfobacter latus type strain AcrS2 isolated from marine sediment.</title>
        <authorList>
            <person name="Hoppe M."/>
            <person name="Larsen C.K."/>
            <person name="Marshall I.P.G."/>
            <person name="Schramm A."/>
            <person name="Marietou A.G."/>
        </authorList>
    </citation>
    <scope>NUCLEOTIDE SEQUENCE [LARGE SCALE GENOMIC DNA]</scope>
    <source>
        <strain evidence="2 3">AcRS2</strain>
    </source>
</reference>
<sequence>MILRNRLLRPGNTAGARGYIVYVCRIIKLIQTGRLLHLAACLGIMLFCTFCPLAMDAFYQKKWSHLAGYGWLTAYGFILPFFAELDALSRFQNYKQAKDLFYENGFNPRIANLYAGSRCQRDAAVVAAKDLGIGPEIIEHYQARGFKWYHVLPGVLFSRPGILLTRNYWQRTLFETRYTSRHFCL</sequence>
<keyword evidence="1" id="KW-1133">Transmembrane helix</keyword>